<dbReference type="Pfam" id="PF01041">
    <property type="entry name" value="DegT_DnrJ_EryC1"/>
    <property type="match status" value="1"/>
</dbReference>
<dbReference type="RefSeq" id="WP_264142222.1">
    <property type="nucleotide sequence ID" value="NZ_JAOYEY010000032.1"/>
</dbReference>
<dbReference type="InterPro" id="IPR000653">
    <property type="entry name" value="DegT/StrS_aminotransferase"/>
</dbReference>
<protein>
    <submittedName>
        <fullName evidence="2">DegT/DnrJ/EryC1/StrS family aminotransferase</fullName>
    </submittedName>
</protein>
<evidence type="ECO:0000313" key="3">
    <source>
        <dbReference type="Proteomes" id="UP001526147"/>
    </source>
</evidence>
<keyword evidence="3" id="KW-1185">Reference proteome</keyword>
<dbReference type="InterPro" id="IPR015421">
    <property type="entry name" value="PyrdxlP-dep_Trfase_major"/>
</dbReference>
<comment type="caution">
    <text evidence="2">The sequence shown here is derived from an EMBL/GenBank/DDBJ whole genome shotgun (WGS) entry which is preliminary data.</text>
</comment>
<dbReference type="EMBL" id="JAOYEY010000032">
    <property type="protein sequence ID" value="MCV9885433.1"/>
    <property type="molecule type" value="Genomic_DNA"/>
</dbReference>
<dbReference type="PANTHER" id="PTHR30244:SF34">
    <property type="entry name" value="DTDP-4-AMINO-4,6-DIDEOXYGALACTOSE TRANSAMINASE"/>
    <property type="match status" value="1"/>
</dbReference>
<dbReference type="InterPro" id="IPR015424">
    <property type="entry name" value="PyrdxlP-dep_Trfase"/>
</dbReference>
<gene>
    <name evidence="2" type="ORF">OIH86_07190</name>
</gene>
<keyword evidence="2" id="KW-0032">Aminotransferase</keyword>
<dbReference type="Gene3D" id="3.40.640.10">
    <property type="entry name" value="Type I PLP-dependent aspartate aminotransferase-like (Major domain)"/>
    <property type="match status" value="1"/>
</dbReference>
<organism evidence="2 3">
    <name type="scientific">Metabacillus halosaccharovorans</name>
    <dbReference type="NCBI Taxonomy" id="930124"/>
    <lineage>
        <taxon>Bacteria</taxon>
        <taxon>Bacillati</taxon>
        <taxon>Bacillota</taxon>
        <taxon>Bacilli</taxon>
        <taxon>Bacillales</taxon>
        <taxon>Bacillaceae</taxon>
        <taxon>Metabacillus</taxon>
    </lineage>
</organism>
<dbReference type="CDD" id="cd00616">
    <property type="entry name" value="AHBA_syn"/>
    <property type="match status" value="1"/>
</dbReference>
<dbReference type="Gene3D" id="3.90.1150.10">
    <property type="entry name" value="Aspartate Aminotransferase, domain 1"/>
    <property type="match status" value="1"/>
</dbReference>
<reference evidence="2 3" key="1">
    <citation type="submission" date="2022-10" db="EMBL/GenBank/DDBJ databases">
        <title>Draft genome assembly of moderately radiation resistant bacterium Metabacillus halosaccharovorans.</title>
        <authorList>
            <person name="Pal S."/>
            <person name="Gopinathan A."/>
        </authorList>
    </citation>
    <scope>NUCLEOTIDE SEQUENCE [LARGE SCALE GENOMIC DNA]</scope>
    <source>
        <strain evidence="2 3">VITHBRA001</strain>
    </source>
</reference>
<comment type="similarity">
    <text evidence="1">Belongs to the DegT/DnrJ/EryC1 family.</text>
</comment>
<dbReference type="PANTHER" id="PTHR30244">
    <property type="entry name" value="TRANSAMINASE"/>
    <property type="match status" value="1"/>
</dbReference>
<dbReference type="SUPFAM" id="SSF53383">
    <property type="entry name" value="PLP-dependent transferases"/>
    <property type="match status" value="1"/>
</dbReference>
<sequence>MIPLVKPFLPPKENLIPRIEDILYSGYISEGEAVYEFEDKFSKLIGNPYCISVNSGTAALHIALLLIGAGTGDEVISTALTAEPTNTTIALTGAKILFADVDINTGLIDPKSIKNLITERTKAIMVVHYAGMVCDMDEINKISKKYNIPVIEDAAHALMSKYKGKYIGNNSAYTCFSFQAIKHMTTVDGGFLCLKNRDEYIRAKKLRWFGLDKKTARLKNNIKEAGYKYHMNNVNATIGLVQMEHLNNNVLKYISNGQFYDDSLKNASGVTLIPYYNNTEPSYWLYTLKVERRADFIANLQNNGITASPLHLRNDKHALFASKCKLINLDIFYEEFVHIPCGWWVSNEDRHKIVEVIKKGW</sequence>
<evidence type="ECO:0000313" key="2">
    <source>
        <dbReference type="EMBL" id="MCV9885433.1"/>
    </source>
</evidence>
<evidence type="ECO:0000256" key="1">
    <source>
        <dbReference type="RuleBase" id="RU004508"/>
    </source>
</evidence>
<name>A0ABT3DEF4_9BACI</name>
<dbReference type="PIRSF" id="PIRSF000390">
    <property type="entry name" value="PLP_StrS"/>
    <property type="match status" value="1"/>
</dbReference>
<keyword evidence="1" id="KW-0663">Pyridoxal phosphate</keyword>
<dbReference type="InterPro" id="IPR015422">
    <property type="entry name" value="PyrdxlP-dep_Trfase_small"/>
</dbReference>
<proteinExistence type="inferred from homology"/>
<dbReference type="Proteomes" id="UP001526147">
    <property type="component" value="Unassembled WGS sequence"/>
</dbReference>
<dbReference type="GO" id="GO:0008483">
    <property type="term" value="F:transaminase activity"/>
    <property type="evidence" value="ECO:0007669"/>
    <property type="project" value="UniProtKB-KW"/>
</dbReference>
<keyword evidence="2" id="KW-0808">Transferase</keyword>
<accession>A0ABT3DEF4</accession>